<feature type="region of interest" description="Disordered" evidence="1">
    <location>
        <begin position="462"/>
        <end position="492"/>
    </location>
</feature>
<protein>
    <recommendedName>
        <fullName evidence="2">F-box domain-containing protein</fullName>
    </recommendedName>
</protein>
<dbReference type="AlphaFoldDB" id="A0AAD4Q1R3"/>
<reference evidence="3" key="1">
    <citation type="submission" date="2021-12" db="EMBL/GenBank/DDBJ databases">
        <title>Convergent genome expansion in fungi linked to evolution of root-endophyte symbiosis.</title>
        <authorList>
            <consortium name="DOE Joint Genome Institute"/>
            <person name="Ke Y.-H."/>
            <person name="Bonito G."/>
            <person name="Liao H.-L."/>
            <person name="Looney B."/>
            <person name="Rojas-Flechas A."/>
            <person name="Nash J."/>
            <person name="Hameed K."/>
            <person name="Schadt C."/>
            <person name="Martin F."/>
            <person name="Crous P.W."/>
            <person name="Miettinen O."/>
            <person name="Magnuson J.K."/>
            <person name="Labbe J."/>
            <person name="Jacobson D."/>
            <person name="Doktycz M.J."/>
            <person name="Veneault-Fourrey C."/>
            <person name="Kuo A."/>
            <person name="Mondo S."/>
            <person name="Calhoun S."/>
            <person name="Riley R."/>
            <person name="Ohm R."/>
            <person name="LaButti K."/>
            <person name="Andreopoulos B."/>
            <person name="Pangilinan J."/>
            <person name="Nolan M."/>
            <person name="Tritt A."/>
            <person name="Clum A."/>
            <person name="Lipzen A."/>
            <person name="Daum C."/>
            <person name="Barry K."/>
            <person name="Grigoriev I.V."/>
            <person name="Vilgalys R."/>
        </authorList>
    </citation>
    <scope>NUCLEOTIDE SEQUENCE</scope>
    <source>
        <strain evidence="3">PMI_201</strain>
    </source>
</reference>
<dbReference type="SUPFAM" id="SSF81383">
    <property type="entry name" value="F-box domain"/>
    <property type="match status" value="1"/>
</dbReference>
<gene>
    <name evidence="3" type="ORF">BGW36DRAFT_150391</name>
</gene>
<proteinExistence type="predicted"/>
<feature type="domain" description="F-box" evidence="2">
    <location>
        <begin position="15"/>
        <end position="60"/>
    </location>
</feature>
<evidence type="ECO:0000313" key="4">
    <source>
        <dbReference type="Proteomes" id="UP001201262"/>
    </source>
</evidence>
<evidence type="ECO:0000256" key="1">
    <source>
        <dbReference type="SAM" id="MobiDB-lite"/>
    </source>
</evidence>
<dbReference type="InterPro" id="IPR036047">
    <property type="entry name" value="F-box-like_dom_sf"/>
</dbReference>
<dbReference type="RefSeq" id="XP_046073239.1">
    <property type="nucleotide sequence ID" value="XM_046209503.1"/>
</dbReference>
<organism evidence="3 4">
    <name type="scientific">Talaromyces proteolyticus</name>
    <dbReference type="NCBI Taxonomy" id="1131652"/>
    <lineage>
        <taxon>Eukaryota</taxon>
        <taxon>Fungi</taxon>
        <taxon>Dikarya</taxon>
        <taxon>Ascomycota</taxon>
        <taxon>Pezizomycotina</taxon>
        <taxon>Eurotiomycetes</taxon>
        <taxon>Eurotiomycetidae</taxon>
        <taxon>Eurotiales</taxon>
        <taxon>Trichocomaceae</taxon>
        <taxon>Talaromyces</taxon>
        <taxon>Talaromyces sect. Bacilispori</taxon>
    </lineage>
</organism>
<dbReference type="PROSITE" id="PS50181">
    <property type="entry name" value="FBOX"/>
    <property type="match status" value="1"/>
</dbReference>
<dbReference type="Pfam" id="PF12937">
    <property type="entry name" value="F-box-like"/>
    <property type="match status" value="1"/>
</dbReference>
<evidence type="ECO:0000313" key="3">
    <source>
        <dbReference type="EMBL" id="KAH8698775.1"/>
    </source>
</evidence>
<dbReference type="EMBL" id="JAJTJA010000005">
    <property type="protein sequence ID" value="KAH8698775.1"/>
    <property type="molecule type" value="Genomic_DNA"/>
</dbReference>
<feature type="compositionally biased region" description="Acidic residues" evidence="1">
    <location>
        <begin position="595"/>
        <end position="610"/>
    </location>
</feature>
<feature type="region of interest" description="Disordered" evidence="1">
    <location>
        <begin position="594"/>
        <end position="633"/>
    </location>
</feature>
<accession>A0AAD4Q1R3</accession>
<dbReference type="InterPro" id="IPR001810">
    <property type="entry name" value="F-box_dom"/>
</dbReference>
<comment type="caution">
    <text evidence="3">The sequence shown here is derived from an EMBL/GenBank/DDBJ whole genome shotgun (WGS) entry which is preliminary data.</text>
</comment>
<evidence type="ECO:0000259" key="2">
    <source>
        <dbReference type="PROSITE" id="PS50181"/>
    </source>
</evidence>
<dbReference type="GeneID" id="70239790"/>
<dbReference type="Proteomes" id="UP001201262">
    <property type="component" value="Unassembled WGS sequence"/>
</dbReference>
<keyword evidence="4" id="KW-1185">Reference proteome</keyword>
<sequence>MEGAPCSPSPRHTSHASPVKLPIEILRNVIFYADPKQMKNLALVSREFHDIVCALLYRHIHHTFAEGDAENGHMPVEVLAAILETLAGGDHNYAAYVKSFSIAAGSDSCADKIAHELKYDCSSGKLLNALVQAALKKASTLESFKWDIRVELGQSILTALSQKTTLQHLHLRLQPGPSLHSRSIVDTFQSTTPSHSPVPNVHPPSEYIPPPNNIFGHPNPTAPYVVNHNTQLHKNARLGRKLGTGKLTDAPKNISRFSHLRSLAILDIDSYEYISEVAECVANSVPGLRSLKLSFSEKLALKSRNKPGGDNYDAAASPIDDVDDFVPALPPPPALPSMMLPGDSVGSQSQPPSNVAEVRKERNIQEKVLPEILGLIKADHDPSIEHLFEQAIRAAHKDVQDICQKPAARNVAFSQAVREIADNLIFSKHKKSSKEKNALESISKAAEFYIQEERLKKSKYLSNSTQSPVTENVVENGDEAEGCSSSKTSNSHNNKLKCYLEKLCEDSSNPPVYPFDWYDDKNPSVGVGQLSSSHKAKLNNAAPYTKPFQNLSVHLDLEGSSEPQAVQSFSTDATPHVNDKDNLSEIVDMEHPDIVDESDEDQNSADEDEGWASNETLPIDNDKGKMPLRVSEPPVKKDKNEAILEYLTAGHGVSLESLSISLMPVKASVLFRGVDISNLRHLALLNVGSQATFWSMVSKLPDPIKLTSIHTDHVTPEFLHALGRLEQVTELFLFERNRKTCKVAPLTPPSTVGIEDIRQKVLRKHLSSLRRLVIRNENNSTWKFDVKSILSLSNRGVHLKELMIEVNSEGLHRLMQQITKFRSLSALHILFHFRDAHSAMLREIRYNLADTICHCPSIPLEYIGISNVTSQVGTAYVTMLRWNQSKASSNHHSSLNDRKMTKVNGLGPKEKEIFDEWDTDSLYDSTTDDEAEEPSRILKKDVKRSLVQGVKMWQRDTWGMKL</sequence>
<name>A0AAD4Q1R3_9EURO</name>